<protein>
    <submittedName>
        <fullName evidence="1">Uncharacterized protein</fullName>
    </submittedName>
</protein>
<sequence>MPTNSQSASALSLVNRASALVAKSATSSISRASNNINIFKIVALSNLRFQYAALRVDDLIIARFLEYSDHCVAGEAAHVHLGWPIFIGKSREGDSTTA</sequence>
<dbReference type="Proteomes" id="UP000701341">
    <property type="component" value="Unassembled WGS sequence"/>
</dbReference>
<organism evidence="1 2">
    <name type="scientific">Penicillium crustosum</name>
    <name type="common">Blue mold fungus</name>
    <dbReference type="NCBI Taxonomy" id="36656"/>
    <lineage>
        <taxon>Eukaryota</taxon>
        <taxon>Fungi</taxon>
        <taxon>Dikarya</taxon>
        <taxon>Ascomycota</taxon>
        <taxon>Pezizomycotina</taxon>
        <taxon>Eurotiomycetes</taxon>
        <taxon>Eurotiomycetidae</taxon>
        <taxon>Eurotiales</taxon>
        <taxon>Aspergillaceae</taxon>
        <taxon>Penicillium</taxon>
    </lineage>
</organism>
<evidence type="ECO:0000313" key="2">
    <source>
        <dbReference type="Proteomes" id="UP000701341"/>
    </source>
</evidence>
<feature type="non-terminal residue" evidence="1">
    <location>
        <position position="98"/>
    </location>
</feature>
<dbReference type="EMBL" id="JAAOZQ010000025">
    <property type="protein sequence ID" value="KAF7525984.1"/>
    <property type="molecule type" value="Genomic_DNA"/>
</dbReference>
<proteinExistence type="predicted"/>
<gene>
    <name evidence="1" type="ORF">PCG10_004495</name>
</gene>
<evidence type="ECO:0000313" key="1">
    <source>
        <dbReference type="EMBL" id="KAF7525984.1"/>
    </source>
</evidence>
<reference evidence="1" key="1">
    <citation type="submission" date="2020-02" db="EMBL/GenBank/DDBJ databases">
        <authorList>
            <person name="Lichtner F.J."/>
        </authorList>
    </citation>
    <scope>NUCLEOTIDE SEQUENCE</scope>
    <source>
        <strain evidence="1">G10</strain>
    </source>
</reference>
<accession>A0A9P5GRL4</accession>
<name>A0A9P5GRL4_PENCR</name>
<comment type="caution">
    <text evidence="1">The sequence shown here is derived from an EMBL/GenBank/DDBJ whole genome shotgun (WGS) entry which is preliminary data.</text>
</comment>
<keyword evidence="2" id="KW-1185">Reference proteome</keyword>
<dbReference type="AlphaFoldDB" id="A0A9P5GRL4"/>